<keyword evidence="2" id="KW-1277">Toxin-antitoxin system</keyword>
<organism evidence="3 4">
    <name type="scientific">Rhizocola hellebori</name>
    <dbReference type="NCBI Taxonomy" id="1392758"/>
    <lineage>
        <taxon>Bacteria</taxon>
        <taxon>Bacillati</taxon>
        <taxon>Actinomycetota</taxon>
        <taxon>Actinomycetes</taxon>
        <taxon>Micromonosporales</taxon>
        <taxon>Micromonosporaceae</taxon>
        <taxon>Rhizocola</taxon>
    </lineage>
</organism>
<dbReference type="InterPro" id="IPR003477">
    <property type="entry name" value="PemK-like"/>
</dbReference>
<accession>A0A8J3QAY2</accession>
<dbReference type="AlphaFoldDB" id="A0A8J3QAY2"/>
<keyword evidence="4" id="KW-1185">Reference proteome</keyword>
<evidence type="ECO:0000313" key="3">
    <source>
        <dbReference type="EMBL" id="GIH06368.1"/>
    </source>
</evidence>
<dbReference type="RefSeq" id="WP_239123976.1">
    <property type="nucleotide sequence ID" value="NZ_BONY01000026.1"/>
</dbReference>
<evidence type="ECO:0000256" key="1">
    <source>
        <dbReference type="ARBA" id="ARBA00007521"/>
    </source>
</evidence>
<dbReference type="GO" id="GO:0003677">
    <property type="term" value="F:DNA binding"/>
    <property type="evidence" value="ECO:0007669"/>
    <property type="project" value="InterPro"/>
</dbReference>
<reference evidence="3" key="1">
    <citation type="submission" date="2021-01" db="EMBL/GenBank/DDBJ databases">
        <title>Whole genome shotgun sequence of Rhizocola hellebori NBRC 109834.</title>
        <authorList>
            <person name="Komaki H."/>
            <person name="Tamura T."/>
        </authorList>
    </citation>
    <scope>NUCLEOTIDE SEQUENCE</scope>
    <source>
        <strain evidence="3">NBRC 109834</strain>
    </source>
</reference>
<protein>
    <submittedName>
        <fullName evidence="3">Uncharacterized protein</fullName>
    </submittedName>
</protein>
<dbReference type="Gene3D" id="2.30.30.110">
    <property type="match status" value="1"/>
</dbReference>
<dbReference type="InterPro" id="IPR011067">
    <property type="entry name" value="Plasmid_toxin/cell-grow_inhib"/>
</dbReference>
<evidence type="ECO:0000313" key="4">
    <source>
        <dbReference type="Proteomes" id="UP000612899"/>
    </source>
</evidence>
<dbReference type="SUPFAM" id="SSF50118">
    <property type="entry name" value="Cell growth inhibitor/plasmid maintenance toxic component"/>
    <property type="match status" value="1"/>
</dbReference>
<dbReference type="EMBL" id="BONY01000026">
    <property type="protein sequence ID" value="GIH06368.1"/>
    <property type="molecule type" value="Genomic_DNA"/>
</dbReference>
<comment type="similarity">
    <text evidence="1">Belongs to the PemK/MazF family.</text>
</comment>
<evidence type="ECO:0000256" key="2">
    <source>
        <dbReference type="ARBA" id="ARBA00022649"/>
    </source>
</evidence>
<sequence>MWTWLWRIFGSHKAKPGEIWWADVPFEDGPGSKVRPCLILRLKWRGYDILKITSQDQSHRRDHIEITTRAWDRNATKNSYLDLSDPIRLRERALDNRAGSLDAPTWTKVRRLHGV</sequence>
<dbReference type="Proteomes" id="UP000612899">
    <property type="component" value="Unassembled WGS sequence"/>
</dbReference>
<proteinExistence type="inferred from homology"/>
<gene>
    <name evidence="3" type="ORF">Rhe02_44350</name>
</gene>
<dbReference type="Pfam" id="PF02452">
    <property type="entry name" value="PemK_toxin"/>
    <property type="match status" value="1"/>
</dbReference>
<name>A0A8J3QAY2_9ACTN</name>
<comment type="caution">
    <text evidence="3">The sequence shown here is derived from an EMBL/GenBank/DDBJ whole genome shotgun (WGS) entry which is preliminary data.</text>
</comment>